<dbReference type="InterPro" id="IPR002821">
    <property type="entry name" value="Hydantoinase_A"/>
</dbReference>
<dbReference type="InterPro" id="IPR024071">
    <property type="entry name" value="S-Me-THD_C_sf"/>
</dbReference>
<dbReference type="AlphaFoldDB" id="A0A5M3Z2M5"/>
<organism evidence="6 7">
    <name type="scientific">Aspergillus terreus</name>
    <dbReference type="NCBI Taxonomy" id="33178"/>
    <lineage>
        <taxon>Eukaryota</taxon>
        <taxon>Fungi</taxon>
        <taxon>Dikarya</taxon>
        <taxon>Ascomycota</taxon>
        <taxon>Pezizomycotina</taxon>
        <taxon>Eurotiomycetes</taxon>
        <taxon>Eurotiomycetidae</taxon>
        <taxon>Eurotiales</taxon>
        <taxon>Aspergillaceae</taxon>
        <taxon>Aspergillus</taxon>
        <taxon>Aspergillus subgen. Circumdati</taxon>
    </lineage>
</organism>
<dbReference type="InterPro" id="IPR027479">
    <property type="entry name" value="S-Me-THD_N_sf"/>
</dbReference>
<dbReference type="SUPFAM" id="SSF160991">
    <property type="entry name" value="CV3147-like"/>
    <property type="match status" value="1"/>
</dbReference>
<name>A0A5M3Z2M5_ASPTE</name>
<gene>
    <name evidence="6" type="ORF">ATEIFO6365_0014008600</name>
</gene>
<evidence type="ECO:0000259" key="5">
    <source>
        <dbReference type="Pfam" id="PF20906"/>
    </source>
</evidence>
<feature type="domain" description="Hydantoinase A/oxoprolinase" evidence="2">
    <location>
        <begin position="205"/>
        <end position="388"/>
    </location>
</feature>
<dbReference type="VEuPathDB" id="FungiDB:ATEG_07107"/>
<evidence type="ECO:0000313" key="6">
    <source>
        <dbReference type="EMBL" id="GFF21154.1"/>
    </source>
</evidence>
<feature type="domain" description="Hydantoinase/oxoprolinase N-terminal" evidence="3">
    <location>
        <begin position="5"/>
        <end position="182"/>
    </location>
</feature>
<dbReference type="Proteomes" id="UP000452235">
    <property type="component" value="Unassembled WGS sequence"/>
</dbReference>
<dbReference type="Gene3D" id="2.40.390.10">
    <property type="entry name" value="CV3147-like"/>
    <property type="match status" value="1"/>
</dbReference>
<dbReference type="InterPro" id="IPR008040">
    <property type="entry name" value="Hydant_A_N"/>
</dbReference>
<evidence type="ECO:0000259" key="2">
    <source>
        <dbReference type="Pfam" id="PF01968"/>
    </source>
</evidence>
<dbReference type="GO" id="GO:0016787">
    <property type="term" value="F:hydrolase activity"/>
    <property type="evidence" value="ECO:0007669"/>
    <property type="project" value="InterPro"/>
</dbReference>
<feature type="domain" description="S-Me-THD N-terminal" evidence="4">
    <location>
        <begin position="611"/>
        <end position="769"/>
    </location>
</feature>
<dbReference type="Pfam" id="PF05378">
    <property type="entry name" value="Hydant_A_N"/>
    <property type="match status" value="1"/>
</dbReference>
<keyword evidence="7" id="KW-1185">Reference proteome</keyword>
<evidence type="ECO:0000259" key="3">
    <source>
        <dbReference type="Pfam" id="PF05378"/>
    </source>
</evidence>
<accession>A0A5M3Z2M5</accession>
<comment type="caution">
    <text evidence="6">The sequence shown here is derived from an EMBL/GenBank/DDBJ whole genome shotgun (WGS) entry which is preliminary data.</text>
</comment>
<feature type="compositionally biased region" description="Polar residues" evidence="1">
    <location>
        <begin position="569"/>
        <end position="583"/>
    </location>
</feature>
<feature type="region of interest" description="Disordered" evidence="1">
    <location>
        <begin position="539"/>
        <end position="585"/>
    </location>
</feature>
<dbReference type="EMBL" id="BLJY01000014">
    <property type="protein sequence ID" value="GFF21154.1"/>
    <property type="molecule type" value="Genomic_DNA"/>
</dbReference>
<dbReference type="InterPro" id="IPR045079">
    <property type="entry name" value="Oxoprolinase-like"/>
</dbReference>
<dbReference type="Pfam" id="PF06032">
    <property type="entry name" value="S-Me-THD_N"/>
    <property type="match status" value="1"/>
</dbReference>
<evidence type="ECO:0000256" key="1">
    <source>
        <dbReference type="SAM" id="MobiDB-lite"/>
    </source>
</evidence>
<dbReference type="PANTHER" id="PTHR11365:SF10">
    <property type="entry name" value="HYDANTOINASE_OXOPROLINASE"/>
    <property type="match status" value="1"/>
</dbReference>
<feature type="compositionally biased region" description="Pro residues" evidence="1">
    <location>
        <begin position="541"/>
        <end position="552"/>
    </location>
</feature>
<dbReference type="Pfam" id="PF20906">
    <property type="entry name" value="S-Me-THD_C"/>
    <property type="match status" value="1"/>
</dbReference>
<dbReference type="InterPro" id="IPR010318">
    <property type="entry name" value="S-Me-THD_N"/>
</dbReference>
<dbReference type="Pfam" id="PF01968">
    <property type="entry name" value="Hydantoinase_A"/>
    <property type="match status" value="1"/>
</dbReference>
<dbReference type="Gene3D" id="3.30.420.40">
    <property type="match status" value="1"/>
</dbReference>
<dbReference type="OrthoDB" id="5404895at2759"/>
<dbReference type="PANTHER" id="PTHR11365">
    <property type="entry name" value="5-OXOPROLINASE RELATED"/>
    <property type="match status" value="1"/>
</dbReference>
<evidence type="ECO:0000259" key="4">
    <source>
        <dbReference type="Pfam" id="PF06032"/>
    </source>
</evidence>
<dbReference type="SUPFAM" id="SSF53067">
    <property type="entry name" value="Actin-like ATPase domain"/>
    <property type="match status" value="2"/>
</dbReference>
<sequence length="1008" mass="107196">MEAYRIGVDVGGTNTDAAIINIAATDSPSRGVCASTKTPTTPDVTSGIYTAIENALSESQVARQNVVSVAIGTTHFVNAVVQADSRRLSKVAVVRLCGPFTKQIPPFAEFPSDLNEIMGGPTFYLDGGLEIDGREITPLNPAQIKETVKRIQDAGVKMVALVGVFSPLDHNGIHEEKCRQMMLELDPSLSIVCSHAIGGVGLLERENATILNASILTLARKTVRAFCRAMEKLQLDCPLYLTQNDGTLTDAATAAELPIKTFASGPTNSMTGAAFLASLDKGRDAARADTQVLVVDVGGTTSDVCALLPSGFPRQAPNFVEVGGVRTAFSMPEVLSIGLGGGSRVLVDSQTGNVTVGPESVGHYLTSKAKVFGGDVMTTTDIVVAAGKADIGDRDKVQDISADVVNKARAQIKKLLERAIDGMKISEQPVTLLLVGGGSVVHMDSLEGVAECIIPPHHDSANAVGAAIAKVAGEVDMIELLADKDEKAVLQAAKEKAVEVAVSRGADRDDVKIVEIDKIPLAYATNKATRLVIKAVGRLAPPDPQAPRPPRTMPEAGDQAVSDDESVEEQPSSAPQQRPTPHSSVKHAIHVDFDTYKPDVRNNIWYLSPVDLEFIAAGTGVLGTGGGGPSRLQYLACLQILQDPSNAGRMRVVAAKTLKDSDICASGSWFGAPSVSGERIPAGTELTKAIDNCMRIAGLKEFHAMIIDEIGGGNGLSAFPSGVAYDVPVIDGDLMGRAYPTMEHCTPFVYGLSLCPCVGADGKGNVSVVLNAENNRRVETMLRSQCVDLGLKIGVSSAPLTGESIKKYVVPNTVSQSWYIGRAVYHARRSKTNMIKAIFDTSPGKLLYTGKIVDVRRDVRRGYTMGYCLLTPLSADERETGVPDEIANETRSLIVPFQNEFLYAAFADSNSPDDMSKQEVICTVPDLISILGQDGEAIGSQELRYGLKVNVIAMAAHPLWTTEAGLRIGGPQGFGLDMEWTKLGEYWEPRSVIEEFNRPESGSGCLVV</sequence>
<protein>
    <submittedName>
        <fullName evidence="6">Hydantoinase/oxoprolinase</fullName>
    </submittedName>
</protein>
<feature type="domain" description="S-Me-THD-like C-terminal" evidence="5">
    <location>
        <begin position="774"/>
        <end position="982"/>
    </location>
</feature>
<dbReference type="Gene3D" id="3.40.1610.10">
    <property type="entry name" value="CV3147-like domain"/>
    <property type="match status" value="1"/>
</dbReference>
<dbReference type="InterPro" id="IPR048350">
    <property type="entry name" value="S-Me-THD-like_C"/>
</dbReference>
<proteinExistence type="predicted"/>
<dbReference type="InterPro" id="IPR043129">
    <property type="entry name" value="ATPase_NBD"/>
</dbReference>
<evidence type="ECO:0000313" key="7">
    <source>
        <dbReference type="Proteomes" id="UP000452235"/>
    </source>
</evidence>
<reference evidence="6 7" key="1">
    <citation type="submission" date="2020-01" db="EMBL/GenBank/DDBJ databases">
        <title>Aspergillus terreus IFO 6365 whole genome shotgun sequence.</title>
        <authorList>
            <person name="Kanamasa S."/>
            <person name="Takahashi H."/>
        </authorList>
    </citation>
    <scope>NUCLEOTIDE SEQUENCE [LARGE SCALE GENOMIC DNA]</scope>
    <source>
        <strain evidence="6 7">IFO 6365</strain>
    </source>
</reference>